<feature type="chain" id="PRO_5013269659" evidence="8">
    <location>
        <begin position="26"/>
        <end position="736"/>
    </location>
</feature>
<sequence>MNFLAALRNLLLSAVLSSAASLAIANTYEAQLPAEINSAPELCKYAPCNEVLPGATSFSERKGQPPYVEGYAEEGGKKKFVGYVMLSTDITDTPAYSGKPVITLIGMDTGGHFVGVRILKHSEPILLLGIPESSLVRFNQQYLGKFVGDNIEIGQSRPEENITGLDAISGATVTVISQNQVMMTSGTAVARQVGILKPTIREQARFAQTGAKPDWATLVKQGAVQRIVVTPEQVGLPRGPQPFVELWFGYLNHPELGRAILGDGPYNSLMSGLKEGEHALFVIRTGGKESFKGSGFVRGGIYDRVQVRQGADSFTFRDTDAFNLYGIAAPGAPAFNESAIFIVRSKAFSAAYPWKFVFLGNRVDRATGARSFANFDTEYWLPAAYLEGGRPEVVKPDAPWVRVWKTRAVEIGLFAALLVAVGTVYGFRDKLTRRATRKNKWPVNIFKYSAWIISIGFVGFGMLAQPSITQVLTWFHALLFHWQWELFLSDPFIFLFWIFIIVTVFVWGRGLFCGWLCPFGSLSELLYKVGGAVGLKRFQFQLPRRWHNRLKWVKYFVFFGLLAVSVFSMGLAEKLAEVEPFKTTFLVGLFNRSWPYTLFAGGLLGLSIFIERPFCKYLCPLGASLAMPSTFRWFGLKRKQECNSCKACAVGCGAQAIDEDGRIDHRECLHCLDCMVLYTDEHTCPPLAQERKRRTKAGLPLTPIGADGYYIPIKPMPARPAGKSVRAQPEAATSTH</sequence>
<feature type="transmembrane region" description="Helical" evidence="7">
    <location>
        <begin position="448"/>
        <end position="472"/>
    </location>
</feature>
<reference evidence="11" key="1">
    <citation type="submission" date="2017-01" db="EMBL/GenBank/DDBJ databases">
        <authorList>
            <person name="Varghese N."/>
            <person name="Submissions S."/>
        </authorList>
    </citation>
    <scope>NUCLEOTIDE SEQUENCE [LARGE SCALE GENOMIC DNA]</scope>
    <source>
        <strain evidence="11">ATCC 51758</strain>
    </source>
</reference>
<dbReference type="RefSeq" id="WP_076602816.1">
    <property type="nucleotide sequence ID" value="NZ_FTMD01000009.1"/>
</dbReference>
<dbReference type="InterPro" id="IPR052378">
    <property type="entry name" value="NosR_regulator"/>
</dbReference>
<dbReference type="InterPro" id="IPR011399">
    <property type="entry name" value="NosR"/>
</dbReference>
<name>A0A1N6XR16_9RHOO</name>
<dbReference type="SUPFAM" id="SSF54862">
    <property type="entry name" value="4Fe-4S ferredoxins"/>
    <property type="match status" value="1"/>
</dbReference>
<comment type="subcellular location">
    <subcellularLocation>
        <location evidence="1">Cell membrane</location>
    </subcellularLocation>
</comment>
<feature type="transmembrane region" description="Helical" evidence="7">
    <location>
        <begin position="552"/>
        <end position="572"/>
    </location>
</feature>
<evidence type="ECO:0000259" key="9">
    <source>
        <dbReference type="SMART" id="SM00900"/>
    </source>
</evidence>
<keyword evidence="5" id="KW-0411">Iron-sulfur</keyword>
<evidence type="ECO:0000256" key="3">
    <source>
        <dbReference type="ARBA" id="ARBA00022723"/>
    </source>
</evidence>
<dbReference type="EMBL" id="FTMD01000009">
    <property type="protein sequence ID" value="SIR04784.1"/>
    <property type="molecule type" value="Genomic_DNA"/>
</dbReference>
<evidence type="ECO:0000256" key="7">
    <source>
        <dbReference type="SAM" id="Phobius"/>
    </source>
</evidence>
<dbReference type="AlphaFoldDB" id="A0A1N6XR16"/>
<evidence type="ECO:0000256" key="5">
    <source>
        <dbReference type="ARBA" id="ARBA00023014"/>
    </source>
</evidence>
<dbReference type="PIRSF" id="PIRSF036354">
    <property type="entry name" value="NosR"/>
    <property type="match status" value="1"/>
</dbReference>
<organism evidence="10 11">
    <name type="scientific">Aromatoleum tolulyticum</name>
    <dbReference type="NCBI Taxonomy" id="34027"/>
    <lineage>
        <taxon>Bacteria</taxon>
        <taxon>Pseudomonadati</taxon>
        <taxon>Pseudomonadota</taxon>
        <taxon>Betaproteobacteria</taxon>
        <taxon>Rhodocyclales</taxon>
        <taxon>Rhodocyclaceae</taxon>
        <taxon>Aromatoleum</taxon>
    </lineage>
</organism>
<evidence type="ECO:0000256" key="8">
    <source>
        <dbReference type="SAM" id="SignalP"/>
    </source>
</evidence>
<keyword evidence="6 7" id="KW-0472">Membrane</keyword>
<proteinExistence type="predicted"/>
<feature type="transmembrane region" description="Helical" evidence="7">
    <location>
        <begin position="408"/>
        <end position="427"/>
    </location>
</feature>
<keyword evidence="7" id="KW-0812">Transmembrane</keyword>
<evidence type="ECO:0000256" key="6">
    <source>
        <dbReference type="ARBA" id="ARBA00023136"/>
    </source>
</evidence>
<dbReference type="PANTHER" id="PTHR30224:SF4">
    <property type="entry name" value="ELECTRON TRANSPORT PROTEIN YCCM-RELATED"/>
    <property type="match status" value="1"/>
</dbReference>
<dbReference type="GO" id="GO:0046872">
    <property type="term" value="F:metal ion binding"/>
    <property type="evidence" value="ECO:0007669"/>
    <property type="project" value="UniProtKB-KW"/>
</dbReference>
<keyword evidence="4" id="KW-0408">Iron</keyword>
<dbReference type="GO" id="GO:0003677">
    <property type="term" value="F:DNA binding"/>
    <property type="evidence" value="ECO:0007669"/>
    <property type="project" value="InterPro"/>
</dbReference>
<keyword evidence="7" id="KW-1133">Transmembrane helix</keyword>
<evidence type="ECO:0000256" key="4">
    <source>
        <dbReference type="ARBA" id="ARBA00023004"/>
    </source>
</evidence>
<accession>A0A1N6XR16</accession>
<keyword evidence="2" id="KW-1003">Cell membrane</keyword>
<dbReference type="SMART" id="SM00900">
    <property type="entry name" value="FMN_bind"/>
    <property type="match status" value="1"/>
</dbReference>
<dbReference type="GO" id="GO:0045893">
    <property type="term" value="P:positive regulation of DNA-templated transcription"/>
    <property type="evidence" value="ECO:0007669"/>
    <property type="project" value="InterPro"/>
</dbReference>
<dbReference type="InterPro" id="IPR017900">
    <property type="entry name" value="4Fe4S_Fe_S_CS"/>
</dbReference>
<keyword evidence="8" id="KW-0732">Signal</keyword>
<gene>
    <name evidence="10" type="ORF">SAMN05421829_10987</name>
</gene>
<evidence type="ECO:0000256" key="1">
    <source>
        <dbReference type="ARBA" id="ARBA00004236"/>
    </source>
</evidence>
<dbReference type="InterPro" id="IPR017896">
    <property type="entry name" value="4Fe4S_Fe-S-bd"/>
</dbReference>
<dbReference type="STRING" id="34027.SAMN05421829_10987"/>
<protein>
    <submittedName>
        <fullName evidence="10">NosR/NirI family transcriptional regulator, nitrous oxide reductase regulator</fullName>
    </submittedName>
</protein>
<feature type="signal peptide" evidence="8">
    <location>
        <begin position="1"/>
        <end position="25"/>
    </location>
</feature>
<dbReference type="GO" id="GO:0010181">
    <property type="term" value="F:FMN binding"/>
    <property type="evidence" value="ECO:0007669"/>
    <property type="project" value="InterPro"/>
</dbReference>
<dbReference type="InterPro" id="IPR007329">
    <property type="entry name" value="FMN-bd"/>
</dbReference>
<evidence type="ECO:0000313" key="10">
    <source>
        <dbReference type="EMBL" id="SIR04784.1"/>
    </source>
</evidence>
<dbReference type="Pfam" id="PF12801">
    <property type="entry name" value="Fer4_5"/>
    <property type="match status" value="2"/>
</dbReference>
<feature type="transmembrane region" description="Helical" evidence="7">
    <location>
        <begin position="492"/>
        <end position="517"/>
    </location>
</feature>
<evidence type="ECO:0000256" key="2">
    <source>
        <dbReference type="ARBA" id="ARBA00022475"/>
    </source>
</evidence>
<dbReference type="OrthoDB" id="9806398at2"/>
<dbReference type="PANTHER" id="PTHR30224">
    <property type="entry name" value="ELECTRON TRANSPORT PROTEIN"/>
    <property type="match status" value="1"/>
</dbReference>
<keyword evidence="11" id="KW-1185">Reference proteome</keyword>
<dbReference type="GO" id="GO:0051536">
    <property type="term" value="F:iron-sulfur cluster binding"/>
    <property type="evidence" value="ECO:0007669"/>
    <property type="project" value="UniProtKB-KW"/>
</dbReference>
<dbReference type="PROSITE" id="PS00198">
    <property type="entry name" value="4FE4S_FER_1"/>
    <property type="match status" value="1"/>
</dbReference>
<keyword evidence="3" id="KW-0479">Metal-binding</keyword>
<evidence type="ECO:0000313" key="11">
    <source>
        <dbReference type="Proteomes" id="UP000186819"/>
    </source>
</evidence>
<dbReference type="GO" id="GO:0005886">
    <property type="term" value="C:plasma membrane"/>
    <property type="evidence" value="ECO:0007669"/>
    <property type="project" value="UniProtKB-SubCell"/>
</dbReference>
<feature type="domain" description="FMN-binding" evidence="9">
    <location>
        <begin position="95"/>
        <end position="189"/>
    </location>
</feature>
<feature type="transmembrane region" description="Helical" evidence="7">
    <location>
        <begin position="592"/>
        <end position="610"/>
    </location>
</feature>
<dbReference type="Proteomes" id="UP000186819">
    <property type="component" value="Unassembled WGS sequence"/>
</dbReference>